<keyword evidence="3" id="KW-1185">Reference proteome</keyword>
<dbReference type="Pfam" id="PF03992">
    <property type="entry name" value="ABM"/>
    <property type="match status" value="1"/>
</dbReference>
<organism evidence="2 3">
    <name type="scientific">Hondaea fermentalgiana</name>
    <dbReference type="NCBI Taxonomy" id="2315210"/>
    <lineage>
        <taxon>Eukaryota</taxon>
        <taxon>Sar</taxon>
        <taxon>Stramenopiles</taxon>
        <taxon>Bigyra</taxon>
        <taxon>Labyrinthulomycetes</taxon>
        <taxon>Thraustochytrida</taxon>
        <taxon>Thraustochytriidae</taxon>
        <taxon>Hondaea</taxon>
    </lineage>
</organism>
<evidence type="ECO:0000259" key="1">
    <source>
        <dbReference type="PROSITE" id="PS51725"/>
    </source>
</evidence>
<dbReference type="InterPro" id="IPR007138">
    <property type="entry name" value="ABM_dom"/>
</dbReference>
<evidence type="ECO:0000313" key="3">
    <source>
        <dbReference type="Proteomes" id="UP000241890"/>
    </source>
</evidence>
<dbReference type="PROSITE" id="PS51725">
    <property type="entry name" value="ABM"/>
    <property type="match status" value="1"/>
</dbReference>
<dbReference type="Proteomes" id="UP000241890">
    <property type="component" value="Unassembled WGS sequence"/>
</dbReference>
<dbReference type="EMBL" id="BEYU01000004">
    <property type="protein sequence ID" value="GBG24132.1"/>
    <property type="molecule type" value="Genomic_DNA"/>
</dbReference>
<dbReference type="SUPFAM" id="SSF54909">
    <property type="entry name" value="Dimeric alpha+beta barrel"/>
    <property type="match status" value="1"/>
</dbReference>
<dbReference type="Gene3D" id="3.30.70.100">
    <property type="match status" value="1"/>
</dbReference>
<name>A0A2R5FZF3_9STRA</name>
<sequence length="104" mass="12224">MAGRVRVLSERLMVPGKEKAVRTLMLNVERNVRNQPGFVKGEILKDVAKPSSYLILTEWESMKHLNRWFDTPFYKNIMSELNETLQEPASYRILRKAKEEVFLL</sequence>
<reference evidence="2 3" key="1">
    <citation type="submission" date="2017-12" db="EMBL/GenBank/DDBJ databases">
        <title>Sequencing, de novo assembly and annotation of complete genome of a new Thraustochytrid species, strain FCC1311.</title>
        <authorList>
            <person name="Sedici K."/>
            <person name="Godart F."/>
            <person name="Aiese Cigliano R."/>
            <person name="Sanseverino W."/>
            <person name="Barakat M."/>
            <person name="Ortet P."/>
            <person name="Marechal E."/>
            <person name="Cagnac O."/>
            <person name="Amato A."/>
        </authorList>
    </citation>
    <scope>NUCLEOTIDE SEQUENCE [LARGE SCALE GENOMIC DNA]</scope>
</reference>
<protein>
    <recommendedName>
        <fullName evidence="1">ABM domain-containing protein</fullName>
    </recommendedName>
</protein>
<proteinExistence type="predicted"/>
<evidence type="ECO:0000313" key="2">
    <source>
        <dbReference type="EMBL" id="GBG24132.1"/>
    </source>
</evidence>
<comment type="caution">
    <text evidence="2">The sequence shown here is derived from an EMBL/GenBank/DDBJ whole genome shotgun (WGS) entry which is preliminary data.</text>
</comment>
<dbReference type="InterPro" id="IPR011008">
    <property type="entry name" value="Dimeric_a/b-barrel"/>
</dbReference>
<feature type="domain" description="ABM" evidence="1">
    <location>
        <begin position="5"/>
        <end position="94"/>
    </location>
</feature>
<dbReference type="OrthoDB" id="147975at2759"/>
<dbReference type="AlphaFoldDB" id="A0A2R5FZF3"/>
<gene>
    <name evidence="2" type="ORF">FCC1311_003502</name>
</gene>
<dbReference type="InParanoid" id="A0A2R5FZF3"/>
<accession>A0A2R5FZF3</accession>